<evidence type="ECO:0000256" key="11">
    <source>
        <dbReference type="SAM" id="MobiDB-lite"/>
    </source>
</evidence>
<keyword evidence="9" id="KW-0325">Glycoprotein</keyword>
<dbReference type="EMBL" id="OX459126">
    <property type="protein sequence ID" value="CAI9118426.1"/>
    <property type="molecule type" value="Genomic_DNA"/>
</dbReference>
<dbReference type="PRINTS" id="PR00382">
    <property type="entry name" value="LIPIDTRNSFER"/>
</dbReference>
<evidence type="ECO:0000256" key="1">
    <source>
        <dbReference type="ARBA" id="ARBA00004609"/>
    </source>
</evidence>
<dbReference type="InterPro" id="IPR043325">
    <property type="entry name" value="LTSS"/>
</dbReference>
<evidence type="ECO:0000256" key="8">
    <source>
        <dbReference type="ARBA" id="ARBA00023157"/>
    </source>
</evidence>
<keyword evidence="7" id="KW-0446">Lipid-binding</keyword>
<dbReference type="Proteomes" id="UP001161247">
    <property type="component" value="Chromosome 9"/>
</dbReference>
<keyword evidence="10" id="KW-0449">Lipoprotein</keyword>
<evidence type="ECO:0000256" key="5">
    <source>
        <dbReference type="ARBA" id="ARBA00022622"/>
    </source>
</evidence>
<organism evidence="14 15">
    <name type="scientific">Oldenlandia corymbosa var. corymbosa</name>
    <dbReference type="NCBI Taxonomy" id="529605"/>
    <lineage>
        <taxon>Eukaryota</taxon>
        <taxon>Viridiplantae</taxon>
        <taxon>Streptophyta</taxon>
        <taxon>Embryophyta</taxon>
        <taxon>Tracheophyta</taxon>
        <taxon>Spermatophyta</taxon>
        <taxon>Magnoliopsida</taxon>
        <taxon>eudicotyledons</taxon>
        <taxon>Gunneridae</taxon>
        <taxon>Pentapetalae</taxon>
        <taxon>asterids</taxon>
        <taxon>lamiids</taxon>
        <taxon>Gentianales</taxon>
        <taxon>Rubiaceae</taxon>
        <taxon>Rubioideae</taxon>
        <taxon>Spermacoceae</taxon>
        <taxon>Hedyotis-Oldenlandia complex</taxon>
        <taxon>Oldenlandia</taxon>
    </lineage>
</organism>
<dbReference type="InterPro" id="IPR000528">
    <property type="entry name" value="Plant_nsLTP"/>
</dbReference>
<keyword evidence="8" id="KW-1015">Disulfide bond</keyword>
<dbReference type="Gene3D" id="1.10.110.10">
    <property type="entry name" value="Plant lipid-transfer and hydrophobic proteins"/>
    <property type="match status" value="1"/>
</dbReference>
<dbReference type="InterPro" id="IPR016140">
    <property type="entry name" value="Bifunc_inhib/LTP/seed_store"/>
</dbReference>
<keyword evidence="5" id="KW-0472">Membrane</keyword>
<evidence type="ECO:0000256" key="4">
    <source>
        <dbReference type="ARBA" id="ARBA00022475"/>
    </source>
</evidence>
<dbReference type="GO" id="GO:0005886">
    <property type="term" value="C:plasma membrane"/>
    <property type="evidence" value="ECO:0007669"/>
    <property type="project" value="UniProtKB-SubCell"/>
</dbReference>
<sequence length="169" mass="16982">MANQRMEMGLALFVVSMILAGANAQSNTDCTQVIISMSPCLSYIQGNSTTPASGCCTQLETVVRSQPQCLCQVLNGGSSLGININQTQALALPKACNVQTPGASQCKSSGGSPASSPGAAPGTPSTVPSGRGSDAVPSTNNGSSDATSIKLAAPVLFCLLFVASYASTF</sequence>
<keyword evidence="15" id="KW-1185">Reference proteome</keyword>
<evidence type="ECO:0000259" key="13">
    <source>
        <dbReference type="SMART" id="SM00499"/>
    </source>
</evidence>
<feature type="region of interest" description="Disordered" evidence="11">
    <location>
        <begin position="107"/>
        <end position="144"/>
    </location>
</feature>
<gene>
    <name evidence="14" type="ORF">OLC1_LOCUS24300</name>
</gene>
<accession>A0AAV1EFS0</accession>
<evidence type="ECO:0000256" key="2">
    <source>
        <dbReference type="ARBA" id="ARBA00009748"/>
    </source>
</evidence>
<keyword evidence="6 12" id="KW-0732">Signal</keyword>
<comment type="similarity">
    <text evidence="2">Belongs to the plant LTP family.</text>
</comment>
<dbReference type="AlphaFoldDB" id="A0AAV1EFS0"/>
<dbReference type="SUPFAM" id="SSF47699">
    <property type="entry name" value="Bifunctional inhibitor/lipid-transfer protein/seed storage 2S albumin"/>
    <property type="match status" value="1"/>
</dbReference>
<protein>
    <submittedName>
        <fullName evidence="14">OLC1v1019998C1</fullName>
    </submittedName>
</protein>
<name>A0AAV1EFS0_OLDCO</name>
<dbReference type="Pfam" id="PF14368">
    <property type="entry name" value="LTP_2"/>
    <property type="match status" value="1"/>
</dbReference>
<keyword evidence="5" id="KW-0336">GPI-anchor</keyword>
<dbReference type="GO" id="GO:0098552">
    <property type="term" value="C:side of membrane"/>
    <property type="evidence" value="ECO:0007669"/>
    <property type="project" value="UniProtKB-KW"/>
</dbReference>
<reference evidence="14" key="1">
    <citation type="submission" date="2023-03" db="EMBL/GenBank/DDBJ databases">
        <authorList>
            <person name="Julca I."/>
        </authorList>
    </citation>
    <scope>NUCLEOTIDE SEQUENCE</scope>
</reference>
<evidence type="ECO:0000256" key="10">
    <source>
        <dbReference type="ARBA" id="ARBA00023288"/>
    </source>
</evidence>
<proteinExistence type="inferred from homology"/>
<feature type="signal peptide" evidence="12">
    <location>
        <begin position="1"/>
        <end position="24"/>
    </location>
</feature>
<evidence type="ECO:0000313" key="15">
    <source>
        <dbReference type="Proteomes" id="UP001161247"/>
    </source>
</evidence>
<feature type="compositionally biased region" description="Low complexity" evidence="11">
    <location>
        <begin position="108"/>
        <end position="126"/>
    </location>
</feature>
<evidence type="ECO:0000256" key="12">
    <source>
        <dbReference type="SAM" id="SignalP"/>
    </source>
</evidence>
<dbReference type="FunFam" id="1.10.110.10:FF:000001">
    <property type="entry name" value="Bifunctional inhibitor/lipid-transfer protein/seed storage 2S albumin superfamily protein"/>
    <property type="match status" value="1"/>
</dbReference>
<keyword evidence="3" id="KW-0813">Transport</keyword>
<dbReference type="SMART" id="SM00499">
    <property type="entry name" value="AAI"/>
    <property type="match status" value="1"/>
</dbReference>
<evidence type="ECO:0000256" key="7">
    <source>
        <dbReference type="ARBA" id="ARBA00023121"/>
    </source>
</evidence>
<dbReference type="GO" id="GO:0006869">
    <property type="term" value="P:lipid transport"/>
    <property type="evidence" value="ECO:0007669"/>
    <property type="project" value="InterPro"/>
</dbReference>
<dbReference type="GO" id="GO:0008289">
    <property type="term" value="F:lipid binding"/>
    <property type="evidence" value="ECO:0007669"/>
    <property type="project" value="UniProtKB-KW"/>
</dbReference>
<keyword evidence="4" id="KW-1003">Cell membrane</keyword>
<evidence type="ECO:0000313" key="14">
    <source>
        <dbReference type="EMBL" id="CAI9118426.1"/>
    </source>
</evidence>
<dbReference type="PANTHER" id="PTHR33044">
    <property type="entry name" value="BIFUNCTIONAL INHIBITOR/LIPID-TRANSFER PROTEIN/SEED STORAGE 2S ALBUMIN SUPERFAMILY PROTEIN-RELATED"/>
    <property type="match status" value="1"/>
</dbReference>
<dbReference type="CDD" id="cd00010">
    <property type="entry name" value="AAI_LTSS"/>
    <property type="match status" value="1"/>
</dbReference>
<dbReference type="InterPro" id="IPR036312">
    <property type="entry name" value="Bifun_inhib/LTP/seed_sf"/>
</dbReference>
<feature type="chain" id="PRO_5043897725" evidence="12">
    <location>
        <begin position="25"/>
        <end position="169"/>
    </location>
</feature>
<evidence type="ECO:0000256" key="9">
    <source>
        <dbReference type="ARBA" id="ARBA00023180"/>
    </source>
</evidence>
<comment type="subcellular location">
    <subcellularLocation>
        <location evidence="1">Cell membrane</location>
        <topology evidence="1">Lipid-anchor</topology>
        <topology evidence="1">GPI-anchor</topology>
    </subcellularLocation>
</comment>
<evidence type="ECO:0000256" key="3">
    <source>
        <dbReference type="ARBA" id="ARBA00022448"/>
    </source>
</evidence>
<feature type="domain" description="Bifunctional inhibitor/plant lipid transfer protein/seed storage helical" evidence="13">
    <location>
        <begin position="30"/>
        <end position="106"/>
    </location>
</feature>
<evidence type="ECO:0000256" key="6">
    <source>
        <dbReference type="ARBA" id="ARBA00022729"/>
    </source>
</evidence>